<feature type="compositionally biased region" description="Polar residues" evidence="2">
    <location>
        <begin position="1085"/>
        <end position="1121"/>
    </location>
</feature>
<reference evidence="4" key="1">
    <citation type="journal article" date="2021" name="Proc. Natl. Acad. Sci. U.S.A.">
        <title>Three genomes in the algal genus Volvox reveal the fate of a haploid sex-determining region after a transition to homothallism.</title>
        <authorList>
            <person name="Yamamoto K."/>
            <person name="Hamaji T."/>
            <person name="Kawai-Toyooka H."/>
            <person name="Matsuzaki R."/>
            <person name="Takahashi F."/>
            <person name="Nishimura Y."/>
            <person name="Kawachi M."/>
            <person name="Noguchi H."/>
            <person name="Minakuchi Y."/>
            <person name="Umen J.G."/>
            <person name="Toyoda A."/>
            <person name="Nozaki H."/>
        </authorList>
    </citation>
    <scope>NUCLEOTIDE SEQUENCE</scope>
    <source>
        <strain evidence="4">NIES-3780</strain>
    </source>
</reference>
<dbReference type="SMART" id="SM00054">
    <property type="entry name" value="EFh"/>
    <property type="match status" value="2"/>
</dbReference>
<feature type="compositionally biased region" description="Polar residues" evidence="2">
    <location>
        <begin position="958"/>
        <end position="977"/>
    </location>
</feature>
<proteinExistence type="predicted"/>
<gene>
    <name evidence="4" type="ORF">Vafri_11819</name>
</gene>
<dbReference type="Pfam" id="PF13328">
    <property type="entry name" value="HD_4"/>
    <property type="match status" value="1"/>
</dbReference>
<dbReference type="EMBL" id="BNCO01000024">
    <property type="protein sequence ID" value="GIL56454.1"/>
    <property type="molecule type" value="Genomic_DNA"/>
</dbReference>
<dbReference type="PROSITE" id="PS50222">
    <property type="entry name" value="EF_HAND_2"/>
    <property type="match status" value="2"/>
</dbReference>
<dbReference type="PROSITE" id="PS00018">
    <property type="entry name" value="EF_HAND_1"/>
    <property type="match status" value="1"/>
</dbReference>
<feature type="compositionally biased region" description="Gly residues" evidence="2">
    <location>
        <begin position="220"/>
        <end position="232"/>
    </location>
</feature>
<feature type="region of interest" description="Disordered" evidence="2">
    <location>
        <begin position="204"/>
        <end position="240"/>
    </location>
</feature>
<feature type="region of interest" description="Disordered" evidence="2">
    <location>
        <begin position="1242"/>
        <end position="1298"/>
    </location>
</feature>
<dbReference type="Gene3D" id="3.30.460.10">
    <property type="entry name" value="Beta Polymerase, domain 2"/>
    <property type="match status" value="1"/>
</dbReference>
<dbReference type="InterPro" id="IPR007685">
    <property type="entry name" value="RelA_SpoT"/>
</dbReference>
<dbReference type="PANTHER" id="PTHR21262:SF12">
    <property type="entry name" value="GTP DIPHOSPHOKINASE CRSH, CHLOROPLASTIC-RELATED"/>
    <property type="match status" value="1"/>
</dbReference>
<dbReference type="InterPro" id="IPR011992">
    <property type="entry name" value="EF-hand-dom_pair"/>
</dbReference>
<evidence type="ECO:0000256" key="1">
    <source>
        <dbReference type="ARBA" id="ARBA00022837"/>
    </source>
</evidence>
<evidence type="ECO:0000259" key="3">
    <source>
        <dbReference type="PROSITE" id="PS50222"/>
    </source>
</evidence>
<dbReference type="SUPFAM" id="SSF109604">
    <property type="entry name" value="HD-domain/PDEase-like"/>
    <property type="match status" value="1"/>
</dbReference>
<dbReference type="InterPro" id="IPR002048">
    <property type="entry name" value="EF_hand_dom"/>
</dbReference>
<feature type="domain" description="EF-hand" evidence="3">
    <location>
        <begin position="1176"/>
        <end position="1211"/>
    </location>
</feature>
<dbReference type="InterPro" id="IPR043519">
    <property type="entry name" value="NT_sf"/>
</dbReference>
<feature type="region of interest" description="Disordered" evidence="2">
    <location>
        <begin position="52"/>
        <end position="146"/>
    </location>
</feature>
<dbReference type="GO" id="GO:0015969">
    <property type="term" value="P:guanosine tetraphosphate metabolic process"/>
    <property type="evidence" value="ECO:0007669"/>
    <property type="project" value="InterPro"/>
</dbReference>
<dbReference type="Proteomes" id="UP000747399">
    <property type="component" value="Unassembled WGS sequence"/>
</dbReference>
<dbReference type="SMART" id="SM00954">
    <property type="entry name" value="RelA_SpoT"/>
    <property type="match status" value="1"/>
</dbReference>
<accession>A0A8J4F1S1</accession>
<keyword evidence="5" id="KW-1185">Reference proteome</keyword>
<feature type="compositionally biased region" description="Low complexity" evidence="2">
    <location>
        <begin position="1243"/>
        <end position="1255"/>
    </location>
</feature>
<feature type="region of interest" description="Disordered" evidence="2">
    <location>
        <begin position="1016"/>
        <end position="1121"/>
    </location>
</feature>
<protein>
    <recommendedName>
        <fullName evidence="3">EF-hand domain-containing protein</fullName>
    </recommendedName>
</protein>
<dbReference type="CDD" id="cd05399">
    <property type="entry name" value="NT_Rel-Spo_like"/>
    <property type="match status" value="1"/>
</dbReference>
<feature type="region of interest" description="Disordered" evidence="2">
    <location>
        <begin position="1"/>
        <end position="27"/>
    </location>
</feature>
<organism evidence="4 5">
    <name type="scientific">Volvox africanus</name>
    <dbReference type="NCBI Taxonomy" id="51714"/>
    <lineage>
        <taxon>Eukaryota</taxon>
        <taxon>Viridiplantae</taxon>
        <taxon>Chlorophyta</taxon>
        <taxon>core chlorophytes</taxon>
        <taxon>Chlorophyceae</taxon>
        <taxon>CS clade</taxon>
        <taxon>Chlamydomonadales</taxon>
        <taxon>Volvocaceae</taxon>
        <taxon>Volvox</taxon>
    </lineage>
</organism>
<evidence type="ECO:0000256" key="2">
    <source>
        <dbReference type="SAM" id="MobiDB-lite"/>
    </source>
</evidence>
<dbReference type="PANTHER" id="PTHR21262">
    <property type="entry name" value="GUANOSINE-3',5'-BIS DIPHOSPHATE 3'-PYROPHOSPHOHYDROLASE"/>
    <property type="match status" value="1"/>
</dbReference>
<comment type="caution">
    <text evidence="4">The sequence shown here is derived from an EMBL/GenBank/DDBJ whole genome shotgun (WGS) entry which is preliminary data.</text>
</comment>
<dbReference type="Pfam" id="PF04607">
    <property type="entry name" value="RelA_SpoT"/>
    <property type="match status" value="1"/>
</dbReference>
<dbReference type="Pfam" id="PF13499">
    <property type="entry name" value="EF-hand_7"/>
    <property type="match status" value="1"/>
</dbReference>
<feature type="compositionally biased region" description="Low complexity" evidence="2">
    <location>
        <begin position="97"/>
        <end position="140"/>
    </location>
</feature>
<dbReference type="Gene3D" id="1.10.238.10">
    <property type="entry name" value="EF-hand"/>
    <property type="match status" value="1"/>
</dbReference>
<dbReference type="InterPro" id="IPR018247">
    <property type="entry name" value="EF_Hand_1_Ca_BS"/>
</dbReference>
<dbReference type="CDD" id="cd00051">
    <property type="entry name" value="EFh"/>
    <property type="match status" value="1"/>
</dbReference>
<evidence type="ECO:0000313" key="4">
    <source>
        <dbReference type="EMBL" id="GIL56454.1"/>
    </source>
</evidence>
<evidence type="ECO:0000313" key="5">
    <source>
        <dbReference type="Proteomes" id="UP000747399"/>
    </source>
</evidence>
<feature type="region of interest" description="Disordered" evidence="2">
    <location>
        <begin position="673"/>
        <end position="711"/>
    </location>
</feature>
<name>A0A8J4F1S1_9CHLO</name>
<feature type="domain" description="EF-hand" evidence="3">
    <location>
        <begin position="1212"/>
        <end position="1247"/>
    </location>
</feature>
<feature type="compositionally biased region" description="Low complexity" evidence="2">
    <location>
        <begin position="305"/>
        <end position="322"/>
    </location>
</feature>
<dbReference type="SUPFAM" id="SSF81301">
    <property type="entry name" value="Nucleotidyltransferase"/>
    <property type="match status" value="2"/>
</dbReference>
<feature type="region of interest" description="Disordered" evidence="2">
    <location>
        <begin position="912"/>
        <end position="979"/>
    </location>
</feature>
<dbReference type="SUPFAM" id="SSF47473">
    <property type="entry name" value="EF-hand"/>
    <property type="match status" value="1"/>
</dbReference>
<feature type="compositionally biased region" description="Low complexity" evidence="2">
    <location>
        <begin position="923"/>
        <end position="936"/>
    </location>
</feature>
<dbReference type="Gene3D" id="1.10.3210.10">
    <property type="entry name" value="Hypothetical protein af1432"/>
    <property type="match status" value="1"/>
</dbReference>
<dbReference type="GO" id="GO:0005509">
    <property type="term" value="F:calcium ion binding"/>
    <property type="evidence" value="ECO:0007669"/>
    <property type="project" value="InterPro"/>
</dbReference>
<sequence>MLAPLQVPTGTSPLQPRSRRQRSRRSNNILQASIIICSLRKSSYRSVDFQRQPCTYQPGHPRTSTVKSGIRQFHSRRADAVGRTSLRSYNADPPRNTSESVVAATVSAVVQEAGESVPSSPSSSPSTSTSPAADAAPADSEAARRGLASMAQLASAWAQVSSRLTPGALVTPDSAGPLAVTSKHRECKDSAAQGAVPTGAIVAVSGTRDGGASGQEEGSTGDGGGRAGGGEVTGDSALSRAGIPDNVELLSRSGTWPILSAPSQQLHAGAHGEPHVPLRQLQPQPPQLEQMQQQFTDPGDHPIYGQRMQQQHQREQGSGQRKQQQHQRPHFEAIITALKLALASLQNAPPRRDGRTPATRAVQLASTLADLCAAGLPLDAAAMCAGVVAEAADLGALGSEVIRAQLGSDVAALVHDMLRVREAPRRIELLDDEGASAMREWCLALHDVRACVVEVVSWWDELQHLGGLPEFEQQALALESLQIGAPLGHALGLGALSAVMEDMCLKVLFPESYASTCAWLRGLLDPAEDALFVAQQRLLAALDADPDFGRLAGGLVVKARTKSLFSVMKKLLHLGDMARGGRSREELYDLLGMRAVVKPPDFLPPDEAEAAATKACYIVQDVACKLWRPISSRSKDYIVAPKPNGYQSIHLTLQLGQLDMSYDTYGTSYGGFSERSSSSDSSAISSAPPSLSSSTFPAQPPSAALTSCSPSSSSSTSSCEWDQLPYISTHTTPEGLGTSGRTVSGVSTGPGAATTAAVAAESAAAAAASGPLCLELQIRTAAMDLAAERGDAAHAVYKGGLDAGSARQLQAWTQELQRRLAEQPKGRLLLRAAAATASTTGAEAAVAAERRRRRRERRAAAAEAAAALAAATPLPLSQTTALVTNSSTSVVTPVDSSVVSLLHPASDSATFNKQDTSAVSESAGPMQAPAVAAARGAKSDGSATARLMPPPTRRKAATSASAGNTRQGVNGAPTSRLSPAATHVNAPASATATVAATDVISATVKPRATNISGRDAAVVSPSYHPPSTSVAMHLNPNLDPERHRQSLDPQSSHEAAPDATTRPSASTVGGPGRAGRSEPAVPQDSAATVNVPSTPPSQFFLNQLPSLPPQQSFGSRDATGMQTSHFHEAPQDLHQQTELQQQQPLTEQQRLMLFSSLGSIDEVEEAPLVIGLGQRDAAAAAEQLFLHLDVNGDGRLSLGEVRQALMDLGAPASERDAVALLAALDRNGDGGVSMEEFVDGLGQAQQDQQPQKVQQSPHERDTLGNPTGEMSSSSSSVPRPQPARQLPKPSWQPWQRPA</sequence>
<feature type="region of interest" description="Disordered" evidence="2">
    <location>
        <begin position="286"/>
        <end position="329"/>
    </location>
</feature>
<keyword evidence="1" id="KW-0106">Calcium</keyword>